<feature type="region of interest" description="Disordered" evidence="3">
    <location>
        <begin position="384"/>
        <end position="449"/>
    </location>
</feature>
<keyword evidence="2" id="KW-1015">Disulfide bond</keyword>
<dbReference type="EMBL" id="BMMP01000001">
    <property type="protein sequence ID" value="GGO41383.1"/>
    <property type="molecule type" value="Genomic_DNA"/>
</dbReference>
<reference evidence="7" key="1">
    <citation type="journal article" date="2019" name="Int. J. Syst. Evol. Microbiol.">
        <title>The Global Catalogue of Microorganisms (GCM) 10K type strain sequencing project: providing services to taxonomists for standard genome sequencing and annotation.</title>
        <authorList>
            <consortium name="The Broad Institute Genomics Platform"/>
            <consortium name="The Broad Institute Genome Sequencing Center for Infectious Disease"/>
            <person name="Wu L."/>
            <person name="Ma J."/>
        </authorList>
    </citation>
    <scope>NUCLEOTIDE SEQUENCE [LARGE SCALE GENOMIC DNA]</scope>
    <source>
        <strain evidence="7">CGMCC 4.7178</strain>
    </source>
</reference>
<keyword evidence="4" id="KW-0472">Membrane</keyword>
<organism evidence="6 7">
    <name type="scientific">Streptomyces daqingensis</name>
    <dbReference type="NCBI Taxonomy" id="1472640"/>
    <lineage>
        <taxon>Bacteria</taxon>
        <taxon>Bacillati</taxon>
        <taxon>Actinomycetota</taxon>
        <taxon>Actinomycetes</taxon>
        <taxon>Kitasatosporales</taxon>
        <taxon>Streptomycetaceae</taxon>
        <taxon>Streptomyces</taxon>
    </lineage>
</organism>
<feature type="region of interest" description="Disordered" evidence="3">
    <location>
        <begin position="462"/>
        <end position="482"/>
    </location>
</feature>
<keyword evidence="4" id="KW-0812">Transmembrane</keyword>
<feature type="compositionally biased region" description="Low complexity" evidence="3">
    <location>
        <begin position="392"/>
        <end position="404"/>
    </location>
</feature>
<sequence>MNRRESTRGNRMDCVNLSDAELLRLVRAGGESSASALQELEQRHFPAVRTFAAVSAVHMQAAAELAYQAWQGALRQQLDGGADGAVRAGALSSVLRTASAWAQGHQRSVLHPQLAAWIDATGAMMLTGTAPGNPYSVAARAFAGLPPHSQTVLWHRTVEGDDSTFTGRLAGAGPGEVPMLLSRATEELYSSYIHALGDATHEECGRYHRLVLAYADTRAANVATEVSPHLQRCSRCSGIVTDLGSVRHDSGALLAQALLPWGGLEHATRGTYGDATFSLMPGPGETDTATAALPADDWKPEGPAPAPTADGGPWPRTQPAGGGRHAALAPAQSRRRHAAPAAAGRGHARPSSRRRVDLVVRCTALAGVCTVGAAFAFGLAGSDGGGSSPQVKAPALSAKEAPAAIDTPSPARATAKAKSTSRPSTKPPETSAPAPRPSDPRPSAPSVGSASVAWLFEQADGRNVTSDSSGNGKDGSLFGASRPTPVNGVLPLDGSQFVAAPGPVVDTSSSFSVSVQVRLDRTDVSQTVVSQDSSEASAFMLRYDADEAQWEMRLPRQDSGDAEGEADVAVSQGPARPGVSTHLTGVYDDAANQVRLYVDGRLAQTVPRTDDFASSERFIVGRGLSGNEFFQGLVGAVDDVQAFGRAVSSAEAKALAQKS</sequence>
<evidence type="ECO:0000313" key="7">
    <source>
        <dbReference type="Proteomes" id="UP000631535"/>
    </source>
</evidence>
<evidence type="ECO:0000259" key="5">
    <source>
        <dbReference type="SMART" id="SM00560"/>
    </source>
</evidence>
<dbReference type="InterPro" id="IPR013320">
    <property type="entry name" value="ConA-like_dom_sf"/>
</dbReference>
<feature type="transmembrane region" description="Helical" evidence="4">
    <location>
        <begin position="358"/>
        <end position="380"/>
    </location>
</feature>
<proteinExistence type="predicted"/>
<keyword evidence="7" id="KW-1185">Reference proteome</keyword>
<feature type="compositionally biased region" description="Low complexity" evidence="3">
    <location>
        <begin position="286"/>
        <end position="295"/>
    </location>
</feature>
<gene>
    <name evidence="6" type="ORF">GCM10012287_00100</name>
</gene>
<evidence type="ECO:0000256" key="3">
    <source>
        <dbReference type="SAM" id="MobiDB-lite"/>
    </source>
</evidence>
<dbReference type="SMART" id="SM00560">
    <property type="entry name" value="LamGL"/>
    <property type="match status" value="1"/>
</dbReference>
<feature type="region of interest" description="Disordered" evidence="3">
    <location>
        <begin position="276"/>
        <end position="354"/>
    </location>
</feature>
<keyword evidence="1" id="KW-0732">Signal</keyword>
<keyword evidence="4" id="KW-1133">Transmembrane helix</keyword>
<comment type="caution">
    <text evidence="6">The sequence shown here is derived from an EMBL/GenBank/DDBJ whole genome shotgun (WGS) entry which is preliminary data.</text>
</comment>
<evidence type="ECO:0000313" key="6">
    <source>
        <dbReference type="EMBL" id="GGO41383.1"/>
    </source>
</evidence>
<dbReference type="Gene3D" id="2.60.120.200">
    <property type="match status" value="1"/>
</dbReference>
<name>A0ABQ2LP32_9ACTN</name>
<protein>
    <recommendedName>
        <fullName evidence="5">LamG-like jellyroll fold domain-containing protein</fullName>
    </recommendedName>
</protein>
<evidence type="ECO:0000256" key="4">
    <source>
        <dbReference type="SAM" id="Phobius"/>
    </source>
</evidence>
<dbReference type="Pfam" id="PF13385">
    <property type="entry name" value="Laminin_G_3"/>
    <property type="match status" value="1"/>
</dbReference>
<dbReference type="Proteomes" id="UP000631535">
    <property type="component" value="Unassembled WGS sequence"/>
</dbReference>
<dbReference type="SUPFAM" id="SSF49899">
    <property type="entry name" value="Concanavalin A-like lectins/glucanases"/>
    <property type="match status" value="1"/>
</dbReference>
<evidence type="ECO:0000256" key="2">
    <source>
        <dbReference type="ARBA" id="ARBA00023157"/>
    </source>
</evidence>
<feature type="domain" description="LamG-like jellyroll fold" evidence="5">
    <location>
        <begin position="509"/>
        <end position="650"/>
    </location>
</feature>
<feature type="compositionally biased region" description="Pro residues" evidence="3">
    <location>
        <begin position="434"/>
        <end position="443"/>
    </location>
</feature>
<dbReference type="InterPro" id="IPR006558">
    <property type="entry name" value="LamG-like"/>
</dbReference>
<accession>A0ABQ2LP32</accession>
<evidence type="ECO:0000256" key="1">
    <source>
        <dbReference type="ARBA" id="ARBA00022729"/>
    </source>
</evidence>
<feature type="compositionally biased region" description="Polar residues" evidence="3">
    <location>
        <begin position="417"/>
        <end position="428"/>
    </location>
</feature>